<feature type="compositionally biased region" description="Basic and acidic residues" evidence="1">
    <location>
        <begin position="8"/>
        <end position="20"/>
    </location>
</feature>
<dbReference type="AlphaFoldDB" id="A0A8T2NVN0"/>
<organism evidence="2 3">
    <name type="scientific">Albula glossodonta</name>
    <name type="common">roundjaw bonefish</name>
    <dbReference type="NCBI Taxonomy" id="121402"/>
    <lineage>
        <taxon>Eukaryota</taxon>
        <taxon>Metazoa</taxon>
        <taxon>Chordata</taxon>
        <taxon>Craniata</taxon>
        <taxon>Vertebrata</taxon>
        <taxon>Euteleostomi</taxon>
        <taxon>Actinopterygii</taxon>
        <taxon>Neopterygii</taxon>
        <taxon>Teleostei</taxon>
        <taxon>Albuliformes</taxon>
        <taxon>Albulidae</taxon>
        <taxon>Albula</taxon>
    </lineage>
</organism>
<name>A0A8T2NVN0_9TELE</name>
<evidence type="ECO:0000256" key="1">
    <source>
        <dbReference type="SAM" id="MobiDB-lite"/>
    </source>
</evidence>
<keyword evidence="3" id="KW-1185">Reference proteome</keyword>
<evidence type="ECO:0000313" key="3">
    <source>
        <dbReference type="Proteomes" id="UP000824540"/>
    </source>
</evidence>
<gene>
    <name evidence="2" type="ORF">JZ751_014134</name>
</gene>
<protein>
    <submittedName>
        <fullName evidence="2">Uncharacterized protein</fullName>
    </submittedName>
</protein>
<reference evidence="2" key="1">
    <citation type="thesis" date="2021" institute="BYU ScholarsArchive" country="Provo, UT, USA">
        <title>Applications of and Algorithms for Genome Assembly and Genomic Analyses with an Emphasis on Marine Teleosts.</title>
        <authorList>
            <person name="Pickett B.D."/>
        </authorList>
    </citation>
    <scope>NUCLEOTIDE SEQUENCE</scope>
    <source>
        <strain evidence="2">HI-2016</strain>
    </source>
</reference>
<feature type="region of interest" description="Disordered" evidence="1">
    <location>
        <begin position="1"/>
        <end position="20"/>
    </location>
</feature>
<dbReference type="EMBL" id="JAFBMS010000024">
    <property type="protein sequence ID" value="KAG9343161.1"/>
    <property type="molecule type" value="Genomic_DNA"/>
</dbReference>
<dbReference type="Proteomes" id="UP000824540">
    <property type="component" value="Unassembled WGS sequence"/>
</dbReference>
<comment type="caution">
    <text evidence="2">The sequence shown here is derived from an EMBL/GenBank/DDBJ whole genome shotgun (WGS) entry which is preliminary data.</text>
</comment>
<proteinExistence type="predicted"/>
<evidence type="ECO:0000313" key="2">
    <source>
        <dbReference type="EMBL" id="KAG9343161.1"/>
    </source>
</evidence>
<sequence length="168" mass="19145">MGLWEESWAQRRPDDADRGHLNRTERNMFSYHQFVVSEMRENFGTLRLFTEESERLLQCLLGCSEHSPSPHSGAGSVKGRSCQRACHGRGRHGTRNLLPMKEILCNPSEKEGQMGAAFQLKEFHSRQCLQTDMVKITFQQVAGQKPEKEKDGDKAEILIPCPHVSLLH</sequence>
<accession>A0A8T2NVN0</accession>